<evidence type="ECO:0000313" key="7">
    <source>
        <dbReference type="EMBL" id="MTI28825.1"/>
    </source>
</evidence>
<dbReference type="Gene3D" id="2.160.20.10">
    <property type="entry name" value="Single-stranded right-handed beta-helix, Pectin lyase-like"/>
    <property type="match status" value="1"/>
</dbReference>
<name>A0ABW9RYF8_9BACT</name>
<dbReference type="Pfam" id="PF01095">
    <property type="entry name" value="Pectinesterase"/>
    <property type="match status" value="1"/>
</dbReference>
<keyword evidence="2 5" id="KW-0378">Hydrolase</keyword>
<dbReference type="InterPro" id="IPR011050">
    <property type="entry name" value="Pectin_lyase_fold/virulence"/>
</dbReference>
<evidence type="ECO:0000256" key="1">
    <source>
        <dbReference type="ARBA" id="ARBA00008891"/>
    </source>
</evidence>
<dbReference type="PROSITE" id="PS00503">
    <property type="entry name" value="PECTINESTERASE_2"/>
    <property type="match status" value="1"/>
</dbReference>
<keyword evidence="8" id="KW-1185">Reference proteome</keyword>
<dbReference type="SUPFAM" id="SSF51126">
    <property type="entry name" value="Pectin lyase-like"/>
    <property type="match status" value="1"/>
</dbReference>
<reference evidence="7 8" key="1">
    <citation type="submission" date="2019-02" db="EMBL/GenBank/DDBJ databases">
        <authorList>
            <person name="Goldberg S.R."/>
            <person name="Haltli B.A."/>
            <person name="Correa H."/>
            <person name="Russell K.G."/>
        </authorList>
    </citation>
    <scope>NUCLEOTIDE SEQUENCE [LARGE SCALE GENOMIC DNA]</scope>
    <source>
        <strain evidence="7 8">JCM 16186</strain>
    </source>
</reference>
<protein>
    <recommendedName>
        <fullName evidence="5">Pectinesterase</fullName>
        <ecNumber evidence="5">3.1.1.11</ecNumber>
    </recommendedName>
</protein>
<sequence>MIQQKVFGLFILLLPGIILSGCGEDDGKDTNTIEEDPVTYDYVVAQDGSGDFATVQEVLDAILFLKEERTYVYIKNGVYKEVITLEKKKDNVTLIGEDAEKVVLTYNNYASKVNEDTGEEYGTSGSASSYWHGDNFYARNITFQNSSGPVGQALAVYISGDKAVFENCRFLGYQDTMYGGRSRQYFSNCYIEGSTDFIFGPATAWFENCDLYTKGGSAITAASTESYVNYGYVFNNCKITGEGEGITTLGRPWRPYAAVVFLNSEMSDAIKPAGWDNWGNTDNEKTVRYAEYANTGEGADKSGRVDWISYLTETEAVGYTITNVFKTTYTEPVVEDNWSPDMVLDEVNTFLERVE</sequence>
<dbReference type="RefSeq" id="WP_155176712.1">
    <property type="nucleotide sequence ID" value="NZ_BAAAFL010000012.1"/>
</dbReference>
<comment type="pathway">
    <text evidence="5">Glycan metabolism; pectin degradation; 2-dehydro-3-deoxy-D-gluconate from pectin: step 1/5.</text>
</comment>
<organism evidence="7 8">
    <name type="scientific">Fulvivirga kasyanovii</name>
    <dbReference type="NCBI Taxonomy" id="396812"/>
    <lineage>
        <taxon>Bacteria</taxon>
        <taxon>Pseudomonadati</taxon>
        <taxon>Bacteroidota</taxon>
        <taxon>Cytophagia</taxon>
        <taxon>Cytophagales</taxon>
        <taxon>Fulvivirgaceae</taxon>
        <taxon>Fulvivirga</taxon>
    </lineage>
</organism>
<feature type="active site" evidence="4">
    <location>
        <position position="196"/>
    </location>
</feature>
<evidence type="ECO:0000256" key="5">
    <source>
        <dbReference type="RuleBase" id="RU000589"/>
    </source>
</evidence>
<evidence type="ECO:0000256" key="2">
    <source>
        <dbReference type="ARBA" id="ARBA00022801"/>
    </source>
</evidence>
<dbReference type="PANTHER" id="PTHR31321:SF57">
    <property type="entry name" value="PECTINESTERASE 53-RELATED"/>
    <property type="match status" value="1"/>
</dbReference>
<proteinExistence type="inferred from homology"/>
<evidence type="ECO:0000256" key="4">
    <source>
        <dbReference type="PROSITE-ProRule" id="PRU10040"/>
    </source>
</evidence>
<accession>A0ABW9RYF8</accession>
<evidence type="ECO:0000313" key="8">
    <source>
        <dbReference type="Proteomes" id="UP000798808"/>
    </source>
</evidence>
<gene>
    <name evidence="7" type="ORF">E1163_27950</name>
</gene>
<feature type="domain" description="Pectinesterase catalytic" evidence="6">
    <location>
        <begin position="41"/>
        <end position="324"/>
    </location>
</feature>
<dbReference type="EC" id="3.1.1.11" evidence="5"/>
<comment type="similarity">
    <text evidence="1">Belongs to the pectinesterase family.</text>
</comment>
<comment type="catalytic activity">
    <reaction evidence="5">
        <text>[(1-&gt;4)-alpha-D-galacturonosyl methyl ester](n) + n H2O = [(1-&gt;4)-alpha-D-galacturonosyl](n) + n methanol + n H(+)</text>
        <dbReference type="Rhea" id="RHEA:22380"/>
        <dbReference type="Rhea" id="RHEA-COMP:14570"/>
        <dbReference type="Rhea" id="RHEA-COMP:14573"/>
        <dbReference type="ChEBI" id="CHEBI:15377"/>
        <dbReference type="ChEBI" id="CHEBI:15378"/>
        <dbReference type="ChEBI" id="CHEBI:17790"/>
        <dbReference type="ChEBI" id="CHEBI:140522"/>
        <dbReference type="ChEBI" id="CHEBI:140523"/>
        <dbReference type="EC" id="3.1.1.11"/>
    </reaction>
</comment>
<dbReference type="Proteomes" id="UP000798808">
    <property type="component" value="Unassembled WGS sequence"/>
</dbReference>
<dbReference type="InterPro" id="IPR012334">
    <property type="entry name" value="Pectin_lyas_fold"/>
</dbReference>
<keyword evidence="3 5" id="KW-0063">Aspartyl esterase</keyword>
<evidence type="ECO:0000256" key="3">
    <source>
        <dbReference type="ARBA" id="ARBA00023085"/>
    </source>
</evidence>
<evidence type="ECO:0000259" key="6">
    <source>
        <dbReference type="Pfam" id="PF01095"/>
    </source>
</evidence>
<dbReference type="PANTHER" id="PTHR31321">
    <property type="entry name" value="ACYL-COA THIOESTER HYDROLASE YBHC-RELATED"/>
    <property type="match status" value="1"/>
</dbReference>
<dbReference type="PROSITE" id="PS51257">
    <property type="entry name" value="PROKAR_LIPOPROTEIN"/>
    <property type="match status" value="1"/>
</dbReference>
<dbReference type="InterPro" id="IPR033131">
    <property type="entry name" value="Pectinesterase_Asp_AS"/>
</dbReference>
<comment type="caution">
    <text evidence="7">The sequence shown here is derived from an EMBL/GenBank/DDBJ whole genome shotgun (WGS) entry which is preliminary data.</text>
</comment>
<dbReference type="InterPro" id="IPR000070">
    <property type="entry name" value="Pectinesterase_cat"/>
</dbReference>
<dbReference type="EMBL" id="SMLW01000673">
    <property type="protein sequence ID" value="MTI28825.1"/>
    <property type="molecule type" value="Genomic_DNA"/>
</dbReference>